<keyword evidence="8" id="KW-0838">Vasoactive</keyword>
<keyword evidence="2" id="KW-0840">Vasodilator</keyword>
<dbReference type="InterPro" id="IPR046350">
    <property type="entry name" value="Cystatin_sf"/>
</dbReference>
<dbReference type="Ensembl" id="ENSOCUT00000061279.1">
    <property type="protein sequence ID" value="ENSOCUP00000046920.1"/>
    <property type="gene ID" value="ENSOCUG00000005003.4"/>
</dbReference>
<evidence type="ECO:0000256" key="5">
    <source>
        <dbReference type="ARBA" id="ARBA00022704"/>
    </source>
</evidence>
<dbReference type="SUPFAM" id="SSF54403">
    <property type="entry name" value="Cystatin/monellin"/>
    <property type="match status" value="3"/>
</dbReference>
<dbReference type="PANTHER" id="PTHR13814:SF12">
    <property type="entry name" value="KININOGEN-1"/>
    <property type="match status" value="1"/>
</dbReference>
<keyword evidence="9" id="KW-1015">Disulfide bond</keyword>
<comment type="subcellular location">
    <subcellularLocation>
        <location evidence="1">Secreted</location>
        <location evidence="1">Extracellular space</location>
    </subcellularLocation>
</comment>
<dbReference type="GO" id="GO:0072562">
    <property type="term" value="C:blood microparticle"/>
    <property type="evidence" value="ECO:0007669"/>
    <property type="project" value="TreeGrafter"/>
</dbReference>
<dbReference type="InterPro" id="IPR027358">
    <property type="entry name" value="Kininogen-type_cystatin_dom"/>
</dbReference>
<dbReference type="SMART" id="SM00043">
    <property type="entry name" value="CY"/>
    <property type="match status" value="3"/>
</dbReference>
<reference evidence="13" key="2">
    <citation type="submission" date="2025-08" db="UniProtKB">
        <authorList>
            <consortium name="Ensembl"/>
        </authorList>
    </citation>
    <scope>IDENTIFICATION</scope>
    <source>
        <strain evidence="13">Thorbecke</strain>
    </source>
</reference>
<keyword evidence="10" id="KW-0325">Glycoprotein</keyword>
<dbReference type="GO" id="GO:0007204">
    <property type="term" value="P:positive regulation of cytosolic calcium ion concentration"/>
    <property type="evidence" value="ECO:0007669"/>
    <property type="project" value="TreeGrafter"/>
</dbReference>
<feature type="domain" description="Cystatin kininogen-type" evidence="12">
    <location>
        <begin position="28"/>
        <end position="132"/>
    </location>
</feature>
<dbReference type="GO" id="GO:0030195">
    <property type="term" value="P:negative regulation of blood coagulation"/>
    <property type="evidence" value="ECO:0007669"/>
    <property type="project" value="TreeGrafter"/>
</dbReference>
<evidence type="ECO:0000256" key="10">
    <source>
        <dbReference type="ARBA" id="ARBA00023180"/>
    </source>
</evidence>
<dbReference type="EMBL" id="AAGW02014106">
    <property type="status" value="NOT_ANNOTATED_CDS"/>
    <property type="molecule type" value="Genomic_DNA"/>
</dbReference>
<feature type="domain" description="Cystatin kininogen-type" evidence="12">
    <location>
        <begin position="237"/>
        <end position="340"/>
    </location>
</feature>
<protein>
    <submittedName>
        <fullName evidence="13">Kininogen 1</fullName>
    </submittedName>
</protein>
<dbReference type="GO" id="GO:0004869">
    <property type="term" value="F:cysteine-type endopeptidase inhibitor activity"/>
    <property type="evidence" value="ECO:0007669"/>
    <property type="project" value="UniProtKB-KW"/>
</dbReference>
<keyword evidence="4" id="KW-0646">Protease inhibitor</keyword>
<keyword evidence="14" id="KW-1185">Reference proteome</keyword>
<evidence type="ECO:0000256" key="9">
    <source>
        <dbReference type="ARBA" id="ARBA00023157"/>
    </source>
</evidence>
<evidence type="ECO:0000256" key="6">
    <source>
        <dbReference type="ARBA" id="ARBA00022729"/>
    </source>
</evidence>
<evidence type="ECO:0000256" key="11">
    <source>
        <dbReference type="SAM" id="SignalP"/>
    </source>
</evidence>
<evidence type="ECO:0000256" key="8">
    <source>
        <dbReference type="ARBA" id="ARBA00022858"/>
    </source>
</evidence>
<dbReference type="InterPro" id="IPR050735">
    <property type="entry name" value="Kininogen_Fetuin_HRG"/>
</dbReference>
<organism evidence="13 14">
    <name type="scientific">Oryctolagus cuniculus</name>
    <name type="common">Rabbit</name>
    <dbReference type="NCBI Taxonomy" id="9986"/>
    <lineage>
        <taxon>Eukaryota</taxon>
        <taxon>Metazoa</taxon>
        <taxon>Chordata</taxon>
        <taxon>Craniata</taxon>
        <taxon>Vertebrata</taxon>
        <taxon>Euteleostomi</taxon>
        <taxon>Mammalia</taxon>
        <taxon>Eutheria</taxon>
        <taxon>Euarchontoglires</taxon>
        <taxon>Glires</taxon>
        <taxon>Lagomorpha</taxon>
        <taxon>Leporidae</taxon>
        <taxon>Oryctolagus</taxon>
    </lineage>
</organism>
<evidence type="ECO:0000256" key="3">
    <source>
        <dbReference type="ARBA" id="ARBA00022525"/>
    </source>
</evidence>
<gene>
    <name evidence="13" type="primary">KNG1</name>
</gene>
<dbReference type="GO" id="GO:0042311">
    <property type="term" value="P:vasodilation"/>
    <property type="evidence" value="ECO:0007669"/>
    <property type="project" value="UniProtKB-KW"/>
</dbReference>
<dbReference type="PROSITE" id="PS51647">
    <property type="entry name" value="CYSTATIN_KININOGEN"/>
    <property type="match status" value="2"/>
</dbReference>
<accession>A0A5F9DLC9</accession>
<dbReference type="InterPro" id="IPR000010">
    <property type="entry name" value="Cystatin_dom"/>
</dbReference>
<dbReference type="CDD" id="cd00042">
    <property type="entry name" value="CY"/>
    <property type="match status" value="2"/>
</dbReference>
<dbReference type="GeneTree" id="ENSGT00950000182930"/>
<evidence type="ECO:0000256" key="2">
    <source>
        <dbReference type="ARBA" id="ARBA00022429"/>
    </source>
</evidence>
<name>A0A5F9DLC9_RABIT</name>
<dbReference type="Bgee" id="ENSOCUG00000005003">
    <property type="expression patterns" value="Expressed in liver and 15 other cell types or tissues"/>
</dbReference>
<dbReference type="FunFam" id="3.10.450.10:FF:000002">
    <property type="entry name" value="Kininogen 1"/>
    <property type="match status" value="1"/>
</dbReference>
<sequence length="391" mass="43340">MRLIAILFLCSRLLPGGTQEPLSEKIDCNDEDVFKAVDAALNKYNDRNKSGNQFVLHRVTEVTKTVGTDVFYSLEYQIKEGDCPVQSDKTWQDCNYKDALEAATGECTATVGKRSNGKFSVATQTCQITPAEGPVVTAQYNCLGCVHPVSTKSPDLEPILSHAVQHFNNRTDHSYLFALKEVKGAQRQDIGECRDNAYVDPQLRIASFSQNCELFPGEDFVQPPTKICAGCPRELPVDSPMLKEVLTHSVAKLNAENNETFFFKIDTVKRATVQVVAGQKFAIEFTASETSCSKESNEELTESCEIKSPGQSLHCNADVYVIPWEKKIYPTVKCQSLGMISLMKRPPGFSPFRSVLTERTKGGTTRHLQSCEYLGRPPKAGAEPTPKTEVY</sequence>
<evidence type="ECO:0000259" key="12">
    <source>
        <dbReference type="PROSITE" id="PS51647"/>
    </source>
</evidence>
<dbReference type="Proteomes" id="UP000001811">
    <property type="component" value="Chromosome 14"/>
</dbReference>
<dbReference type="AlphaFoldDB" id="A0A5F9DLC9"/>
<keyword evidence="3" id="KW-0964">Secreted</keyword>
<evidence type="ECO:0000313" key="13">
    <source>
        <dbReference type="Ensembl" id="ENSOCUP00000046920.1"/>
    </source>
</evidence>
<dbReference type="Gene3D" id="3.10.450.10">
    <property type="match status" value="3"/>
</dbReference>
<keyword evidence="7" id="KW-0677">Repeat</keyword>
<evidence type="ECO:0000256" key="1">
    <source>
        <dbReference type="ARBA" id="ARBA00004239"/>
    </source>
</evidence>
<reference evidence="13" key="3">
    <citation type="submission" date="2025-09" db="UniProtKB">
        <authorList>
            <consortium name="Ensembl"/>
        </authorList>
    </citation>
    <scope>IDENTIFICATION</scope>
    <source>
        <strain evidence="13">Thorbecke</strain>
    </source>
</reference>
<dbReference type="GO" id="GO:0007162">
    <property type="term" value="P:negative regulation of cell adhesion"/>
    <property type="evidence" value="ECO:0007669"/>
    <property type="project" value="UniProtKB-ARBA"/>
</dbReference>
<reference evidence="13 14" key="1">
    <citation type="journal article" date="2011" name="Nature">
        <title>A high-resolution map of human evolutionary constraint using 29 mammals.</title>
        <authorList>
            <person name="Lindblad-Toh K."/>
            <person name="Garber M."/>
            <person name="Zuk O."/>
            <person name="Lin M.F."/>
            <person name="Parker B.J."/>
            <person name="Washietl S."/>
            <person name="Kheradpour P."/>
            <person name="Ernst J."/>
            <person name="Jordan G."/>
            <person name="Mauceli E."/>
            <person name="Ward L.D."/>
            <person name="Lowe C.B."/>
            <person name="Holloway A.K."/>
            <person name="Clamp M."/>
            <person name="Gnerre S."/>
            <person name="Alfoldi J."/>
            <person name="Beal K."/>
            <person name="Chang J."/>
            <person name="Clawson H."/>
            <person name="Cuff J."/>
            <person name="Di Palma F."/>
            <person name="Fitzgerald S."/>
            <person name="Flicek P."/>
            <person name="Guttman M."/>
            <person name="Hubisz M.J."/>
            <person name="Jaffe D.B."/>
            <person name="Jungreis I."/>
            <person name="Kent W.J."/>
            <person name="Kostka D."/>
            <person name="Lara M."/>
            <person name="Martins A.L."/>
            <person name="Massingham T."/>
            <person name="Moltke I."/>
            <person name="Raney B.J."/>
            <person name="Rasmussen M.D."/>
            <person name="Robinson J."/>
            <person name="Stark A."/>
            <person name="Vilella A.J."/>
            <person name="Wen J."/>
            <person name="Xie X."/>
            <person name="Zody M.C."/>
            <person name="Baldwin J."/>
            <person name="Bloom T."/>
            <person name="Chin C.W."/>
            <person name="Heiman D."/>
            <person name="Nicol R."/>
            <person name="Nusbaum C."/>
            <person name="Young S."/>
            <person name="Wilkinson J."/>
            <person name="Worley K.C."/>
            <person name="Kovar C.L."/>
            <person name="Muzny D.M."/>
            <person name="Gibbs R.A."/>
            <person name="Cree A."/>
            <person name="Dihn H.H."/>
            <person name="Fowler G."/>
            <person name="Jhangiani S."/>
            <person name="Joshi V."/>
            <person name="Lee S."/>
            <person name="Lewis L.R."/>
            <person name="Nazareth L.V."/>
            <person name="Okwuonu G."/>
            <person name="Santibanez J."/>
            <person name="Warren W.C."/>
            <person name="Mardis E.R."/>
            <person name="Weinstock G.M."/>
            <person name="Wilson R.K."/>
            <person name="Delehaunty K."/>
            <person name="Dooling D."/>
            <person name="Fronik C."/>
            <person name="Fulton L."/>
            <person name="Fulton B."/>
            <person name="Graves T."/>
            <person name="Minx P."/>
            <person name="Sodergren E."/>
            <person name="Birney E."/>
            <person name="Margulies E.H."/>
            <person name="Herrero J."/>
            <person name="Green E.D."/>
            <person name="Haussler D."/>
            <person name="Siepel A."/>
            <person name="Goldman N."/>
            <person name="Pollard K.S."/>
            <person name="Pedersen J.S."/>
            <person name="Lander E.S."/>
            <person name="Kellis M."/>
        </authorList>
    </citation>
    <scope>NUCLEOTIDE SEQUENCE [LARGE SCALE GENOMIC DNA]</scope>
    <source>
        <strain evidence="13 14">Thorbecke inbred</strain>
    </source>
</reference>
<dbReference type="GO" id="GO:0045861">
    <property type="term" value="P:negative regulation of proteolysis"/>
    <property type="evidence" value="ECO:0007669"/>
    <property type="project" value="UniProtKB-ARBA"/>
</dbReference>
<dbReference type="PANTHER" id="PTHR13814">
    <property type="entry name" value="FETUIN"/>
    <property type="match status" value="1"/>
</dbReference>
<dbReference type="Pfam" id="PF00031">
    <property type="entry name" value="Cystatin"/>
    <property type="match status" value="3"/>
</dbReference>
<keyword evidence="6 11" id="KW-0732">Signal</keyword>
<proteinExistence type="predicted"/>
<feature type="signal peptide" evidence="11">
    <location>
        <begin position="1"/>
        <end position="19"/>
    </location>
</feature>
<evidence type="ECO:0000313" key="14">
    <source>
        <dbReference type="Proteomes" id="UP000001811"/>
    </source>
</evidence>
<keyword evidence="5" id="KW-0789">Thiol protease inhibitor</keyword>
<dbReference type="FunFam" id="3.10.450.10:FF:000008">
    <property type="entry name" value="Kininogen 1"/>
    <property type="match status" value="1"/>
</dbReference>
<evidence type="ECO:0000256" key="7">
    <source>
        <dbReference type="ARBA" id="ARBA00022737"/>
    </source>
</evidence>
<feature type="chain" id="PRO_5023931771" evidence="11">
    <location>
        <begin position="20"/>
        <end position="391"/>
    </location>
</feature>
<evidence type="ECO:0000256" key="4">
    <source>
        <dbReference type="ARBA" id="ARBA00022690"/>
    </source>
</evidence>